<dbReference type="Proteomes" id="UP000029525">
    <property type="component" value="Unassembled WGS sequence"/>
</dbReference>
<organism evidence="1 2">
    <name type="scientific">Prevotella bivia DNF00320</name>
    <dbReference type="NCBI Taxonomy" id="1401068"/>
    <lineage>
        <taxon>Bacteria</taxon>
        <taxon>Pseudomonadati</taxon>
        <taxon>Bacteroidota</taxon>
        <taxon>Bacteroidia</taxon>
        <taxon>Bacteroidales</taxon>
        <taxon>Prevotellaceae</taxon>
        <taxon>Prevotella</taxon>
    </lineage>
</organism>
<gene>
    <name evidence="1" type="ORF">HMPREF0647_02080</name>
</gene>
<protein>
    <recommendedName>
        <fullName evidence="3">Phosphoenolpyruvate carboxykinase</fullName>
    </recommendedName>
</protein>
<name>A0A096AEH6_9BACT</name>
<comment type="caution">
    <text evidence="1">The sequence shown here is derived from an EMBL/GenBank/DDBJ whole genome shotgun (WGS) entry which is preliminary data.</text>
</comment>
<dbReference type="RefSeq" id="WP_036866090.1">
    <property type="nucleotide sequence ID" value="NZ_JRNQ01000010.1"/>
</dbReference>
<evidence type="ECO:0000313" key="1">
    <source>
        <dbReference type="EMBL" id="KGF45533.1"/>
    </source>
</evidence>
<evidence type="ECO:0000313" key="2">
    <source>
        <dbReference type="Proteomes" id="UP000029525"/>
    </source>
</evidence>
<dbReference type="InterPro" id="IPR027417">
    <property type="entry name" value="P-loop_NTPase"/>
</dbReference>
<dbReference type="EMBL" id="JRNQ01000010">
    <property type="protein sequence ID" value="KGF45533.1"/>
    <property type="molecule type" value="Genomic_DNA"/>
</dbReference>
<proteinExistence type="predicted"/>
<evidence type="ECO:0008006" key="3">
    <source>
        <dbReference type="Google" id="ProtNLM"/>
    </source>
</evidence>
<dbReference type="OrthoDB" id="384098at2"/>
<dbReference type="SUPFAM" id="SSF53795">
    <property type="entry name" value="PEP carboxykinase-like"/>
    <property type="match status" value="1"/>
</dbReference>
<accession>A0A096AEH6</accession>
<sequence>MSVNNFCIAELTVRIIFEDSEHNGMHLIPSFEPFRVDHIAEEPMLELVVKEHLLPLSDEQLKRVRAFDTGNGDIIVDHIIEGGYQYNILDLNKFECGILQTDPTFTKCVCALDGNWANRSFALNSVLMLTFAFASATKNALLIHASLVRNNGYGYAFIAKSGTGKSTQVSMWLRHIPNCDLMNDDNPIVRIIDDEVWIFGSPWSGKTPCYRNVRAKLGAITRIERASENRVEALSPIQAFAALLPSCSSMKWDMNIYNAVCDTITKVVEKRKLYILHCLPNKEAAEICYNNIAIK</sequence>
<dbReference type="AlphaFoldDB" id="A0A096AEH6"/>
<reference evidence="1 2" key="1">
    <citation type="submission" date="2014-07" db="EMBL/GenBank/DDBJ databases">
        <authorList>
            <person name="McCorrison J."/>
            <person name="Sanka R."/>
            <person name="Torralba M."/>
            <person name="Gillis M."/>
            <person name="Haft D.H."/>
            <person name="Methe B."/>
            <person name="Sutton G."/>
            <person name="Nelson K.E."/>
        </authorList>
    </citation>
    <scope>NUCLEOTIDE SEQUENCE [LARGE SCALE GENOMIC DNA]</scope>
    <source>
        <strain evidence="1 2">DNF00320</strain>
    </source>
</reference>
<dbReference type="Gene3D" id="3.40.50.300">
    <property type="entry name" value="P-loop containing nucleotide triphosphate hydrolases"/>
    <property type="match status" value="1"/>
</dbReference>